<sequence length="231" mass="25345">MPVASRRQLPPGIRRSPQGIRQTSTVIRQPSTGMRVVESVPVDGLFNMVEQVNKVFFLSKCVDYPNFPTTPNGDKIQYLEPMQTTTGRIVNSFGQIVPAFRRPILISGPTGCLPGSFDARMCNFRGDIVSVDPTKKDIQVTCNGPPHFQLTSSIPPKKVIKSKPPVDLSDRSYGNDANAIASSSSTKIKPRKTKKKSMNHTSMIPRFEIDNESIGKGKAPVRGQGKCTCKV</sequence>
<dbReference type="OrthoDB" id="2505202at2759"/>
<accession>F4R6P2</accession>
<dbReference type="HOGENOM" id="CLU_1200050_0_0_1"/>
<feature type="region of interest" description="Disordered" evidence="1">
    <location>
        <begin position="1"/>
        <end position="21"/>
    </location>
</feature>
<reference evidence="3" key="1">
    <citation type="journal article" date="2011" name="Proc. Natl. Acad. Sci. U.S.A.">
        <title>Obligate biotrophy features unraveled by the genomic analysis of rust fungi.</title>
        <authorList>
            <person name="Duplessis S."/>
            <person name="Cuomo C.A."/>
            <person name="Lin Y.-C."/>
            <person name="Aerts A."/>
            <person name="Tisserant E."/>
            <person name="Veneault-Fourrey C."/>
            <person name="Joly D.L."/>
            <person name="Hacquard S."/>
            <person name="Amselem J."/>
            <person name="Cantarel B.L."/>
            <person name="Chiu R."/>
            <person name="Coutinho P.M."/>
            <person name="Feau N."/>
            <person name="Field M."/>
            <person name="Frey P."/>
            <person name="Gelhaye E."/>
            <person name="Goldberg J."/>
            <person name="Grabherr M.G."/>
            <person name="Kodira C.D."/>
            <person name="Kohler A."/>
            <person name="Kuees U."/>
            <person name="Lindquist E.A."/>
            <person name="Lucas S.M."/>
            <person name="Mago R."/>
            <person name="Mauceli E."/>
            <person name="Morin E."/>
            <person name="Murat C."/>
            <person name="Pangilinan J.L."/>
            <person name="Park R."/>
            <person name="Pearson M."/>
            <person name="Quesneville H."/>
            <person name="Rouhier N."/>
            <person name="Sakthikumar S."/>
            <person name="Salamov A.A."/>
            <person name="Schmutz J."/>
            <person name="Selles B."/>
            <person name="Shapiro H."/>
            <person name="Tanguay P."/>
            <person name="Tuskan G.A."/>
            <person name="Henrissat B."/>
            <person name="Van de Peer Y."/>
            <person name="Rouze P."/>
            <person name="Ellis J.G."/>
            <person name="Dodds P.N."/>
            <person name="Schein J.E."/>
            <person name="Zhong S."/>
            <person name="Hamelin R.C."/>
            <person name="Grigoriev I.V."/>
            <person name="Szabo L.J."/>
            <person name="Martin F."/>
        </authorList>
    </citation>
    <scope>NUCLEOTIDE SEQUENCE [LARGE SCALE GENOMIC DNA]</scope>
    <source>
        <strain evidence="3">98AG31 / pathotype 3-4-7</strain>
    </source>
</reference>
<protein>
    <submittedName>
        <fullName evidence="2">Uncharacterized protein</fullName>
    </submittedName>
</protein>
<keyword evidence="3" id="KW-1185">Reference proteome</keyword>
<feature type="compositionally biased region" description="Basic residues" evidence="1">
    <location>
        <begin position="188"/>
        <end position="198"/>
    </location>
</feature>
<evidence type="ECO:0000256" key="1">
    <source>
        <dbReference type="SAM" id="MobiDB-lite"/>
    </source>
</evidence>
<gene>
    <name evidence="2" type="ORF">MELLADRAFT_101698</name>
</gene>
<dbReference type="KEGG" id="mlr:MELLADRAFT_101698"/>
<organism evidence="3">
    <name type="scientific">Melampsora larici-populina (strain 98AG31 / pathotype 3-4-7)</name>
    <name type="common">Poplar leaf rust fungus</name>
    <dbReference type="NCBI Taxonomy" id="747676"/>
    <lineage>
        <taxon>Eukaryota</taxon>
        <taxon>Fungi</taxon>
        <taxon>Dikarya</taxon>
        <taxon>Basidiomycota</taxon>
        <taxon>Pucciniomycotina</taxon>
        <taxon>Pucciniomycetes</taxon>
        <taxon>Pucciniales</taxon>
        <taxon>Melampsoraceae</taxon>
        <taxon>Melampsora</taxon>
    </lineage>
</organism>
<name>F4R6P2_MELLP</name>
<dbReference type="InParanoid" id="F4R6P2"/>
<evidence type="ECO:0000313" key="2">
    <source>
        <dbReference type="EMBL" id="EGG12426.1"/>
    </source>
</evidence>
<proteinExistence type="predicted"/>
<dbReference type="Proteomes" id="UP000001072">
    <property type="component" value="Unassembled WGS sequence"/>
</dbReference>
<evidence type="ECO:0000313" key="3">
    <source>
        <dbReference type="Proteomes" id="UP000001072"/>
    </source>
</evidence>
<dbReference type="AlphaFoldDB" id="F4R6P2"/>
<dbReference type="VEuPathDB" id="FungiDB:MELLADRAFT_101698"/>
<dbReference type="RefSeq" id="XP_007404801.1">
    <property type="nucleotide sequence ID" value="XM_007404739.1"/>
</dbReference>
<feature type="region of interest" description="Disordered" evidence="1">
    <location>
        <begin position="167"/>
        <end position="198"/>
    </location>
</feature>
<dbReference type="EMBL" id="GL883091">
    <property type="protein sequence ID" value="EGG12426.1"/>
    <property type="molecule type" value="Genomic_DNA"/>
</dbReference>
<dbReference type="GeneID" id="18921448"/>